<dbReference type="EMBL" id="JARXVH010000004">
    <property type="protein sequence ID" value="MDH6215653.1"/>
    <property type="molecule type" value="Genomic_DNA"/>
</dbReference>
<organism evidence="2 3">
    <name type="scientific">Streptomyces pseudovenezuelae</name>
    <dbReference type="NCBI Taxonomy" id="67350"/>
    <lineage>
        <taxon>Bacteria</taxon>
        <taxon>Bacillati</taxon>
        <taxon>Actinomycetota</taxon>
        <taxon>Actinomycetes</taxon>
        <taxon>Kitasatosporales</taxon>
        <taxon>Streptomycetaceae</taxon>
        <taxon>Streptomyces</taxon>
        <taxon>Streptomyces aurantiacus group</taxon>
    </lineage>
</organism>
<keyword evidence="1" id="KW-0812">Transmembrane</keyword>
<keyword evidence="1" id="KW-0472">Membrane</keyword>
<reference evidence="2 3" key="1">
    <citation type="submission" date="2023-04" db="EMBL/GenBank/DDBJ databases">
        <title>Forest soil microbial communities from Buena Vista Peninsula, Colon Province, Panama.</title>
        <authorList>
            <person name="Bouskill N."/>
        </authorList>
    </citation>
    <scope>NUCLEOTIDE SEQUENCE [LARGE SCALE GENOMIC DNA]</scope>
    <source>
        <strain evidence="2 3">GGS1</strain>
    </source>
</reference>
<protein>
    <submittedName>
        <fullName evidence="2">Uncharacterized protein</fullName>
    </submittedName>
</protein>
<comment type="caution">
    <text evidence="2">The sequence shown here is derived from an EMBL/GenBank/DDBJ whole genome shotgun (WGS) entry which is preliminary data.</text>
</comment>
<evidence type="ECO:0000256" key="1">
    <source>
        <dbReference type="SAM" id="Phobius"/>
    </source>
</evidence>
<proteinExistence type="predicted"/>
<accession>A0ABT6LH79</accession>
<keyword evidence="3" id="KW-1185">Reference proteome</keyword>
<evidence type="ECO:0000313" key="2">
    <source>
        <dbReference type="EMBL" id="MDH6215653.1"/>
    </source>
</evidence>
<name>A0ABT6LH79_9ACTN</name>
<dbReference type="Proteomes" id="UP001160499">
    <property type="component" value="Unassembled WGS sequence"/>
</dbReference>
<evidence type="ECO:0000313" key="3">
    <source>
        <dbReference type="Proteomes" id="UP001160499"/>
    </source>
</evidence>
<feature type="transmembrane region" description="Helical" evidence="1">
    <location>
        <begin position="25"/>
        <end position="45"/>
    </location>
</feature>
<keyword evidence="1" id="KW-1133">Transmembrane helix</keyword>
<dbReference type="RefSeq" id="WP_280876629.1">
    <property type="nucleotide sequence ID" value="NZ_JARXVH010000004.1"/>
</dbReference>
<sequence>MPHNPPAAWLTEAANAAEQQGAGNLLRVVLIVMMLGCVLTAWFLLRGYKRKDD</sequence>
<gene>
    <name evidence="2" type="ORF">M2283_002957</name>
</gene>